<dbReference type="Pfam" id="PF14518">
    <property type="entry name" value="Haem_oxygenas_2"/>
    <property type="match status" value="1"/>
</dbReference>
<evidence type="ECO:0008006" key="4">
    <source>
        <dbReference type="Google" id="ProtNLM"/>
    </source>
</evidence>
<sequence>MIFTVSSEFYNFLEETDSQYRQQLVKLPLFDITHTATWEDSQKKAFAAVFYHIRGHFVNFMWYVANFADDLRIKKIIFENIQEELGIDNRISHEKLYVRFAEVCGVDVQHEIAYESNYLPFARKFNQTHLQWLTEHSLQEQFATFAAYEKLDNTDYPYLTALAQSLAIPNDALTFFKVHERVNHFDVTTEILKEIWIADAEKVKKSFNFIYSHQLNMWQELSNMLC</sequence>
<dbReference type="PANTHER" id="PTHR40279:SF3">
    <property type="entry name" value="4-AMINOBENZOATE SYNTHASE"/>
    <property type="match status" value="1"/>
</dbReference>
<reference evidence="2 3" key="1">
    <citation type="submission" date="2018-12" db="EMBL/GenBank/DDBJ databases">
        <title>Legionella sp,whole genome shotgun sequence.</title>
        <authorList>
            <person name="Wu H."/>
        </authorList>
    </citation>
    <scope>NUCLEOTIDE SEQUENCE [LARGE SCALE GENOMIC DNA]</scope>
    <source>
        <strain evidence="3">km714</strain>
    </source>
</reference>
<dbReference type="SUPFAM" id="SSF48613">
    <property type="entry name" value="Heme oxygenase-like"/>
    <property type="match status" value="1"/>
</dbReference>
<dbReference type="Proteomes" id="UP000288012">
    <property type="component" value="Unassembled WGS sequence"/>
</dbReference>
<dbReference type="AlphaFoldDB" id="A0A3S0VNV2"/>
<dbReference type="InterPro" id="IPR016084">
    <property type="entry name" value="Haem_Oase-like_multi-hlx"/>
</dbReference>
<evidence type="ECO:0000256" key="1">
    <source>
        <dbReference type="ARBA" id="ARBA00023002"/>
    </source>
</evidence>
<organism evidence="2 3">
    <name type="scientific">Legionella septentrionalis</name>
    <dbReference type="NCBI Taxonomy" id="2498109"/>
    <lineage>
        <taxon>Bacteria</taxon>
        <taxon>Pseudomonadati</taxon>
        <taxon>Pseudomonadota</taxon>
        <taxon>Gammaproteobacteria</taxon>
        <taxon>Legionellales</taxon>
        <taxon>Legionellaceae</taxon>
        <taxon>Legionella</taxon>
    </lineage>
</organism>
<evidence type="ECO:0000313" key="2">
    <source>
        <dbReference type="EMBL" id="RUQ89746.1"/>
    </source>
</evidence>
<comment type="caution">
    <text evidence="2">The sequence shown here is derived from an EMBL/GenBank/DDBJ whole genome shotgun (WGS) entry which is preliminary data.</text>
</comment>
<dbReference type="EMBL" id="RZGR01000006">
    <property type="protein sequence ID" value="RUQ89746.1"/>
    <property type="molecule type" value="Genomic_DNA"/>
</dbReference>
<dbReference type="OrthoDB" id="581743at2"/>
<dbReference type="Gene3D" id="1.20.910.10">
    <property type="entry name" value="Heme oxygenase-like"/>
    <property type="match status" value="1"/>
</dbReference>
<keyword evidence="1" id="KW-0560">Oxidoreductase</keyword>
<gene>
    <name evidence="2" type="ORF">EKM59_03025</name>
</gene>
<name>A0A3S0VNV2_9GAMM</name>
<dbReference type="GO" id="GO:0016491">
    <property type="term" value="F:oxidoreductase activity"/>
    <property type="evidence" value="ECO:0007669"/>
    <property type="project" value="UniProtKB-KW"/>
</dbReference>
<keyword evidence="3" id="KW-1185">Reference proteome</keyword>
<dbReference type="InterPro" id="IPR039068">
    <property type="entry name" value="PqqC-like"/>
</dbReference>
<accession>A0A3S0VNV2</accession>
<dbReference type="PANTHER" id="PTHR40279">
    <property type="entry name" value="PQQC-LIKE PROTEIN"/>
    <property type="match status" value="1"/>
</dbReference>
<protein>
    <recommendedName>
        <fullName evidence="4">Iron-containing redox enzyme family protein</fullName>
    </recommendedName>
</protein>
<dbReference type="SMART" id="SM01236">
    <property type="entry name" value="Haem_oxygenase_2"/>
    <property type="match status" value="1"/>
</dbReference>
<evidence type="ECO:0000313" key="3">
    <source>
        <dbReference type="Proteomes" id="UP000288012"/>
    </source>
</evidence>
<proteinExistence type="predicted"/>